<dbReference type="InterPro" id="IPR057135">
    <property type="entry name" value="At4g27190-like_LRR"/>
</dbReference>
<dbReference type="AlphaFoldDB" id="A0A072TK81"/>
<gene>
    <name evidence="2" type="ORF">MTR_0006s0190</name>
</gene>
<evidence type="ECO:0000313" key="3">
    <source>
        <dbReference type="EnsemblPlants" id="KEH17596"/>
    </source>
</evidence>
<dbReference type="EMBL" id="KL402731">
    <property type="protein sequence ID" value="KEH17596.1"/>
    <property type="molecule type" value="Genomic_DNA"/>
</dbReference>
<dbReference type="Proteomes" id="UP000002051">
    <property type="component" value="Unassembled WGS sequence"/>
</dbReference>
<organism evidence="2 4">
    <name type="scientific">Medicago truncatula</name>
    <name type="common">Barrel medic</name>
    <name type="synonym">Medicago tribuloides</name>
    <dbReference type="NCBI Taxonomy" id="3880"/>
    <lineage>
        <taxon>Eukaryota</taxon>
        <taxon>Viridiplantae</taxon>
        <taxon>Streptophyta</taxon>
        <taxon>Embryophyta</taxon>
        <taxon>Tracheophyta</taxon>
        <taxon>Spermatophyta</taxon>
        <taxon>Magnoliopsida</taxon>
        <taxon>eudicotyledons</taxon>
        <taxon>Gunneridae</taxon>
        <taxon>Pentapetalae</taxon>
        <taxon>rosids</taxon>
        <taxon>fabids</taxon>
        <taxon>Fabales</taxon>
        <taxon>Fabaceae</taxon>
        <taxon>Papilionoideae</taxon>
        <taxon>50 kb inversion clade</taxon>
        <taxon>NPAAA clade</taxon>
        <taxon>Hologalegina</taxon>
        <taxon>IRL clade</taxon>
        <taxon>Trifolieae</taxon>
        <taxon>Medicago</taxon>
    </lineage>
</organism>
<sequence>MNLEELDVKDCNSLEAVFDLKGEFTEEIAVQNSTQLKKLKLFNLPKLKHVWKEDPHYTMRKSRILINMLNETIIYPRTFSLKKIYPHICKIFRKKVFGEHYNIPRNLKNRDYNR</sequence>
<protein>
    <recommendedName>
        <fullName evidence="1">Disease resistance protein At4g27190-like leucine-rich repeats domain-containing protein</fullName>
    </recommendedName>
</protein>
<dbReference type="Pfam" id="PF23247">
    <property type="entry name" value="LRR_RPS2"/>
    <property type="match status" value="1"/>
</dbReference>
<dbReference type="EnsemblPlants" id="KEH17596">
    <property type="protein sequence ID" value="KEH17596"/>
    <property type="gene ID" value="MTR_0006s0190"/>
</dbReference>
<evidence type="ECO:0000313" key="2">
    <source>
        <dbReference type="EMBL" id="KEH17596.1"/>
    </source>
</evidence>
<proteinExistence type="predicted"/>
<feature type="domain" description="Disease resistance protein At4g27190-like leucine-rich repeats" evidence="1">
    <location>
        <begin position="2"/>
        <end position="60"/>
    </location>
</feature>
<keyword evidence="4" id="KW-1185">Reference proteome</keyword>
<name>A0A072TK81_MEDTR</name>
<accession>A0A072TK81</accession>
<reference evidence="2 4" key="2">
    <citation type="journal article" date="2014" name="BMC Genomics">
        <title>An improved genome release (version Mt4.0) for the model legume Medicago truncatula.</title>
        <authorList>
            <person name="Tang H."/>
            <person name="Krishnakumar V."/>
            <person name="Bidwell S."/>
            <person name="Rosen B."/>
            <person name="Chan A."/>
            <person name="Zhou S."/>
            <person name="Gentzbittel L."/>
            <person name="Childs K.L."/>
            <person name="Yandell M."/>
            <person name="Gundlach H."/>
            <person name="Mayer K.F."/>
            <person name="Schwartz D.C."/>
            <person name="Town C.D."/>
        </authorList>
    </citation>
    <scope>GENOME REANNOTATION</scope>
    <source>
        <strain evidence="2">A17</strain>
        <strain evidence="3 4">cv. Jemalong A17</strain>
    </source>
</reference>
<reference evidence="2 4" key="1">
    <citation type="journal article" date="2011" name="Nature">
        <title>The Medicago genome provides insight into the evolution of rhizobial symbioses.</title>
        <authorList>
            <person name="Young N.D."/>
            <person name="Debelle F."/>
            <person name="Oldroyd G.E."/>
            <person name="Geurts R."/>
            <person name="Cannon S.B."/>
            <person name="Udvardi M.K."/>
            <person name="Benedito V.A."/>
            <person name="Mayer K.F."/>
            <person name="Gouzy J."/>
            <person name="Schoof H."/>
            <person name="Van de Peer Y."/>
            <person name="Proost S."/>
            <person name="Cook D.R."/>
            <person name="Meyers B.C."/>
            <person name="Spannagl M."/>
            <person name="Cheung F."/>
            <person name="De Mita S."/>
            <person name="Krishnakumar V."/>
            <person name="Gundlach H."/>
            <person name="Zhou S."/>
            <person name="Mudge J."/>
            <person name="Bharti A.K."/>
            <person name="Murray J.D."/>
            <person name="Naoumkina M.A."/>
            <person name="Rosen B."/>
            <person name="Silverstein K.A."/>
            <person name="Tang H."/>
            <person name="Rombauts S."/>
            <person name="Zhao P.X."/>
            <person name="Zhou P."/>
            <person name="Barbe V."/>
            <person name="Bardou P."/>
            <person name="Bechner M."/>
            <person name="Bellec A."/>
            <person name="Berger A."/>
            <person name="Berges H."/>
            <person name="Bidwell S."/>
            <person name="Bisseling T."/>
            <person name="Choisne N."/>
            <person name="Couloux A."/>
            <person name="Denny R."/>
            <person name="Deshpande S."/>
            <person name="Dai X."/>
            <person name="Doyle J.J."/>
            <person name="Dudez A.M."/>
            <person name="Farmer A.D."/>
            <person name="Fouteau S."/>
            <person name="Franken C."/>
            <person name="Gibelin C."/>
            <person name="Gish J."/>
            <person name="Goldstein S."/>
            <person name="Gonzalez A.J."/>
            <person name="Green P.J."/>
            <person name="Hallab A."/>
            <person name="Hartog M."/>
            <person name="Hua A."/>
            <person name="Humphray S.J."/>
            <person name="Jeong D.H."/>
            <person name="Jing Y."/>
            <person name="Jocker A."/>
            <person name="Kenton S.M."/>
            <person name="Kim D.J."/>
            <person name="Klee K."/>
            <person name="Lai H."/>
            <person name="Lang C."/>
            <person name="Lin S."/>
            <person name="Macmil S.L."/>
            <person name="Magdelenat G."/>
            <person name="Matthews L."/>
            <person name="McCorrison J."/>
            <person name="Monaghan E.L."/>
            <person name="Mun J.H."/>
            <person name="Najar F.Z."/>
            <person name="Nicholson C."/>
            <person name="Noirot C."/>
            <person name="O'Bleness M."/>
            <person name="Paule C.R."/>
            <person name="Poulain J."/>
            <person name="Prion F."/>
            <person name="Qin B."/>
            <person name="Qu C."/>
            <person name="Retzel E.F."/>
            <person name="Riddle C."/>
            <person name="Sallet E."/>
            <person name="Samain S."/>
            <person name="Samson N."/>
            <person name="Sanders I."/>
            <person name="Saurat O."/>
            <person name="Scarpelli C."/>
            <person name="Schiex T."/>
            <person name="Segurens B."/>
            <person name="Severin A.J."/>
            <person name="Sherrier D.J."/>
            <person name="Shi R."/>
            <person name="Sims S."/>
            <person name="Singer S.R."/>
            <person name="Sinharoy S."/>
            <person name="Sterck L."/>
            <person name="Viollet A."/>
            <person name="Wang B.B."/>
            <person name="Wang K."/>
            <person name="Wang M."/>
            <person name="Wang X."/>
            <person name="Warfsmann J."/>
            <person name="Weissenbach J."/>
            <person name="White D.D."/>
            <person name="White J.D."/>
            <person name="Wiley G.B."/>
            <person name="Wincker P."/>
            <person name="Xing Y."/>
            <person name="Yang L."/>
            <person name="Yao Z."/>
            <person name="Ying F."/>
            <person name="Zhai J."/>
            <person name="Zhou L."/>
            <person name="Zuber A."/>
            <person name="Denarie J."/>
            <person name="Dixon R.A."/>
            <person name="May G.D."/>
            <person name="Schwartz D.C."/>
            <person name="Rogers J."/>
            <person name="Quetier F."/>
            <person name="Town C.D."/>
            <person name="Roe B.A."/>
        </authorList>
    </citation>
    <scope>NUCLEOTIDE SEQUENCE [LARGE SCALE GENOMIC DNA]</scope>
    <source>
        <strain evidence="2">A17</strain>
        <strain evidence="3 4">cv. Jemalong A17</strain>
    </source>
</reference>
<evidence type="ECO:0000313" key="4">
    <source>
        <dbReference type="Proteomes" id="UP000002051"/>
    </source>
</evidence>
<dbReference type="HOGENOM" id="CLU_2124799_0_0_1"/>
<reference evidence="3" key="3">
    <citation type="submission" date="2015-06" db="UniProtKB">
        <authorList>
            <consortium name="EnsemblPlants"/>
        </authorList>
    </citation>
    <scope>IDENTIFICATION</scope>
    <source>
        <strain evidence="3">cv. Jemalong A17</strain>
    </source>
</reference>
<evidence type="ECO:0000259" key="1">
    <source>
        <dbReference type="Pfam" id="PF23247"/>
    </source>
</evidence>